<dbReference type="RefSeq" id="XP_070882253.1">
    <property type="nucleotide sequence ID" value="XM_071033743.1"/>
</dbReference>
<keyword evidence="8" id="KW-1185">Reference proteome</keyword>
<dbReference type="Gene3D" id="1.20.120.1630">
    <property type="match status" value="1"/>
</dbReference>
<reference evidence="7 8" key="1">
    <citation type="submission" date="2024-07" db="EMBL/GenBank/DDBJ databases">
        <title>Section-level genome sequencing and comparative genomics of Aspergillus sections Usti and Cavernicolus.</title>
        <authorList>
            <consortium name="Lawrence Berkeley National Laboratory"/>
            <person name="Nybo J.L."/>
            <person name="Vesth T.C."/>
            <person name="Theobald S."/>
            <person name="Frisvad J.C."/>
            <person name="Larsen T.O."/>
            <person name="Kjaerboelling I."/>
            <person name="Rothschild-Mancinelli K."/>
            <person name="Lyhne E.K."/>
            <person name="Kogle M.E."/>
            <person name="Barry K."/>
            <person name="Clum A."/>
            <person name="Na H."/>
            <person name="Ledsgaard L."/>
            <person name="Lin J."/>
            <person name="Lipzen A."/>
            <person name="Kuo A."/>
            <person name="Riley R."/>
            <person name="Mondo S."/>
            <person name="Labutti K."/>
            <person name="Haridas S."/>
            <person name="Pangalinan J."/>
            <person name="Salamov A.A."/>
            <person name="Simmons B.A."/>
            <person name="Magnuson J.K."/>
            <person name="Chen J."/>
            <person name="Drula E."/>
            <person name="Henrissat B."/>
            <person name="Wiebenga A."/>
            <person name="Lubbers R.J."/>
            <person name="Gomes A.C."/>
            <person name="Macurrencykelacurrency M.R."/>
            <person name="Stajich J."/>
            <person name="Grigoriev I.V."/>
            <person name="Mortensen U.H."/>
            <person name="De Vries R.P."/>
            <person name="Baker S.E."/>
            <person name="Andersen M.R."/>
        </authorList>
    </citation>
    <scope>NUCLEOTIDE SEQUENCE [LARGE SCALE GENOMIC DNA]</scope>
    <source>
        <strain evidence="7 8">CBS 449.75</strain>
    </source>
</reference>
<comment type="subcellular location">
    <subcellularLocation>
        <location evidence="5">Endoplasmic reticulum membrane</location>
        <topology evidence="5">Multi-pass membrane protein</topology>
    </subcellularLocation>
    <subcellularLocation>
        <location evidence="1">Membrane</location>
        <topology evidence="1">Multi-pass membrane protein</topology>
    </subcellularLocation>
</comment>
<feature type="transmembrane region" description="Helical" evidence="5">
    <location>
        <begin position="170"/>
        <end position="191"/>
    </location>
</feature>
<dbReference type="Proteomes" id="UP001610432">
    <property type="component" value="Unassembled WGS sequence"/>
</dbReference>
<organism evidence="7 8">
    <name type="scientific">Aspergillus lucknowensis</name>
    <dbReference type="NCBI Taxonomy" id="176173"/>
    <lineage>
        <taxon>Eukaryota</taxon>
        <taxon>Fungi</taxon>
        <taxon>Dikarya</taxon>
        <taxon>Ascomycota</taxon>
        <taxon>Pezizomycotina</taxon>
        <taxon>Eurotiomycetes</taxon>
        <taxon>Eurotiomycetidae</taxon>
        <taxon>Eurotiales</taxon>
        <taxon>Aspergillaceae</taxon>
        <taxon>Aspergillus</taxon>
        <taxon>Aspergillus subgen. Nidulantes</taxon>
    </lineage>
</organism>
<protein>
    <recommendedName>
        <fullName evidence="5">Protein-S-isoprenylcysteine O-methyltransferase</fullName>
        <ecNumber evidence="5">2.1.1.100</ecNumber>
    </recommendedName>
</protein>
<keyword evidence="3 5" id="KW-1133">Transmembrane helix</keyword>
<feature type="region of interest" description="Disordered" evidence="6">
    <location>
        <begin position="1"/>
        <end position="29"/>
    </location>
</feature>
<feature type="region of interest" description="Disordered" evidence="6">
    <location>
        <begin position="84"/>
        <end position="111"/>
    </location>
</feature>
<evidence type="ECO:0000256" key="3">
    <source>
        <dbReference type="ARBA" id="ARBA00022989"/>
    </source>
</evidence>
<keyword evidence="5" id="KW-0949">S-adenosyl-L-methionine</keyword>
<evidence type="ECO:0000313" key="8">
    <source>
        <dbReference type="Proteomes" id="UP001610432"/>
    </source>
</evidence>
<feature type="compositionally biased region" description="Pro residues" evidence="6">
    <location>
        <begin position="84"/>
        <end position="93"/>
    </location>
</feature>
<comment type="catalytic activity">
    <reaction evidence="5">
        <text>[protein]-C-terminal S-[(2E,6E)-farnesyl]-L-cysteine + S-adenosyl-L-methionine = [protein]-C-terminal S-[(2E,6E)-farnesyl]-L-cysteine methyl ester + S-adenosyl-L-homocysteine</text>
        <dbReference type="Rhea" id="RHEA:21672"/>
        <dbReference type="Rhea" id="RHEA-COMP:12125"/>
        <dbReference type="Rhea" id="RHEA-COMP:12126"/>
        <dbReference type="ChEBI" id="CHEBI:57856"/>
        <dbReference type="ChEBI" id="CHEBI:59789"/>
        <dbReference type="ChEBI" id="CHEBI:90510"/>
        <dbReference type="ChEBI" id="CHEBI:90511"/>
        <dbReference type="EC" id="2.1.1.100"/>
    </reaction>
</comment>
<evidence type="ECO:0000256" key="6">
    <source>
        <dbReference type="SAM" id="MobiDB-lite"/>
    </source>
</evidence>
<keyword evidence="5" id="KW-0256">Endoplasmic reticulum</keyword>
<name>A0ABR4LFF1_9EURO</name>
<feature type="compositionally biased region" description="Low complexity" evidence="6">
    <location>
        <begin position="94"/>
        <end position="103"/>
    </location>
</feature>
<keyword evidence="2 5" id="KW-0812">Transmembrane</keyword>
<keyword evidence="5" id="KW-0489">Methyltransferase</keyword>
<dbReference type="GeneID" id="98148815"/>
<dbReference type="EMBL" id="JBFXLQ010000054">
    <property type="protein sequence ID" value="KAL2863274.1"/>
    <property type="molecule type" value="Genomic_DNA"/>
</dbReference>
<sequence length="317" mass="34999">MASHGPFTRTASHLSRPHDPLTQSGGFSESFDTEPTWEFTFFAPSNETFAYGACKTADKSRWLGKNPDLRPWISLNPPLYPPFPTSHSPPPSSYQPTSSAAPSKDPPQENNSRTDFLFATGYWLSPVPYTDLFTATALYHALLASLPQTQRPAVFPNYGTPAVDDRLFTWATYTTIAVTALILSGLLRLAAYANLGPSFTFHLTSPPGGPVTTGLHAYMRHPSYTAIIVNIVSMVALLFRSCGVVRCWVGLYPGDQGPGQVVLLGKVLEVGMVGWAGLILPAWFTRRMREEEMLAGWFGTEWVECCRRTRRFVPGVF</sequence>
<proteinExistence type="inferred from homology"/>
<feature type="transmembrane region" description="Helical" evidence="5">
    <location>
        <begin position="227"/>
        <end position="251"/>
    </location>
</feature>
<comment type="caution">
    <text evidence="5">Lacks conserved residue(s) required for the propagation of feature annotation.</text>
</comment>
<dbReference type="EC" id="2.1.1.100" evidence="5"/>
<keyword evidence="5" id="KW-0808">Transferase</keyword>
<dbReference type="InterPro" id="IPR007269">
    <property type="entry name" value="ICMT_MeTrfase"/>
</dbReference>
<evidence type="ECO:0000313" key="7">
    <source>
        <dbReference type="EMBL" id="KAL2863274.1"/>
    </source>
</evidence>
<comment type="similarity">
    <text evidence="5">Belongs to the class VI-like SAM-binding methyltransferase superfamily. Isoprenylcysteine carboxyl methyltransferase family.</text>
</comment>
<comment type="caution">
    <text evidence="7">The sequence shown here is derived from an EMBL/GenBank/DDBJ whole genome shotgun (WGS) entry which is preliminary data.</text>
</comment>
<keyword evidence="4 5" id="KW-0472">Membrane</keyword>
<dbReference type="Pfam" id="PF04140">
    <property type="entry name" value="ICMT"/>
    <property type="match status" value="1"/>
</dbReference>
<feature type="transmembrane region" description="Helical" evidence="5">
    <location>
        <begin position="263"/>
        <end position="284"/>
    </location>
</feature>
<evidence type="ECO:0000256" key="1">
    <source>
        <dbReference type="ARBA" id="ARBA00004141"/>
    </source>
</evidence>
<accession>A0ABR4LFF1</accession>
<evidence type="ECO:0000256" key="4">
    <source>
        <dbReference type="ARBA" id="ARBA00023136"/>
    </source>
</evidence>
<evidence type="ECO:0000256" key="2">
    <source>
        <dbReference type="ARBA" id="ARBA00022692"/>
    </source>
</evidence>
<evidence type="ECO:0000256" key="5">
    <source>
        <dbReference type="RuleBase" id="RU362022"/>
    </source>
</evidence>
<gene>
    <name evidence="7" type="ORF">BJX67DRAFT_384889</name>
</gene>